<sequence>MVAYLDSSFEVPGNPDILYRAMPSETPQLGVECTPDSVDTGLELQLSAGSPMSEPDNSMILVDAALLQLVLPGDSEAWVAARFEAGSVSCTCWMAVGGVLVPCLWLLPVVQRLPDGFNFANLVLIPYHLVMIFVLLVAVILPRLLGAGCDWILLGGGLFLDPGPVLPVLLPDACILWPWGLACCAEGFCFFVLLVSEQEQSAVVPCRATVGILCVS</sequence>
<feature type="transmembrane region" description="Helical" evidence="1">
    <location>
        <begin position="119"/>
        <end position="139"/>
    </location>
</feature>
<comment type="caution">
    <text evidence="2">The sequence shown here is derived from an EMBL/GenBank/DDBJ whole genome shotgun (WGS) entry which is preliminary data.</text>
</comment>
<gene>
    <name evidence="2" type="ORF">Nepgr_025353</name>
</gene>
<dbReference type="EMBL" id="BSYO01000026">
    <property type="protein sequence ID" value="GMH23510.1"/>
    <property type="molecule type" value="Genomic_DNA"/>
</dbReference>
<accession>A0AAD3T4Z1</accession>
<reference evidence="2" key="1">
    <citation type="submission" date="2023-05" db="EMBL/GenBank/DDBJ databases">
        <title>Nepenthes gracilis genome sequencing.</title>
        <authorList>
            <person name="Fukushima K."/>
        </authorList>
    </citation>
    <scope>NUCLEOTIDE SEQUENCE</scope>
    <source>
        <strain evidence="2">SING2019-196</strain>
    </source>
</reference>
<keyword evidence="1" id="KW-0812">Transmembrane</keyword>
<evidence type="ECO:0000256" key="1">
    <source>
        <dbReference type="SAM" id="Phobius"/>
    </source>
</evidence>
<evidence type="ECO:0000313" key="3">
    <source>
        <dbReference type="Proteomes" id="UP001279734"/>
    </source>
</evidence>
<evidence type="ECO:0000313" key="2">
    <source>
        <dbReference type="EMBL" id="GMH23510.1"/>
    </source>
</evidence>
<dbReference type="AlphaFoldDB" id="A0AAD3T4Z1"/>
<feature type="transmembrane region" description="Helical" evidence="1">
    <location>
        <begin position="176"/>
        <end position="195"/>
    </location>
</feature>
<dbReference type="Proteomes" id="UP001279734">
    <property type="component" value="Unassembled WGS sequence"/>
</dbReference>
<feature type="transmembrane region" description="Helical" evidence="1">
    <location>
        <begin position="88"/>
        <end position="107"/>
    </location>
</feature>
<keyword evidence="1" id="KW-0472">Membrane</keyword>
<organism evidence="2 3">
    <name type="scientific">Nepenthes gracilis</name>
    <name type="common">Slender pitcher plant</name>
    <dbReference type="NCBI Taxonomy" id="150966"/>
    <lineage>
        <taxon>Eukaryota</taxon>
        <taxon>Viridiplantae</taxon>
        <taxon>Streptophyta</taxon>
        <taxon>Embryophyta</taxon>
        <taxon>Tracheophyta</taxon>
        <taxon>Spermatophyta</taxon>
        <taxon>Magnoliopsida</taxon>
        <taxon>eudicotyledons</taxon>
        <taxon>Gunneridae</taxon>
        <taxon>Pentapetalae</taxon>
        <taxon>Caryophyllales</taxon>
        <taxon>Nepenthaceae</taxon>
        <taxon>Nepenthes</taxon>
    </lineage>
</organism>
<name>A0AAD3T4Z1_NEPGR</name>
<proteinExistence type="predicted"/>
<feature type="transmembrane region" description="Helical" evidence="1">
    <location>
        <begin position="151"/>
        <end position="170"/>
    </location>
</feature>
<protein>
    <submittedName>
        <fullName evidence="2">Uncharacterized protein</fullName>
    </submittedName>
</protein>
<keyword evidence="1" id="KW-1133">Transmembrane helix</keyword>
<keyword evidence="3" id="KW-1185">Reference proteome</keyword>